<dbReference type="EMBL" id="JAZHXI010000017">
    <property type="protein sequence ID" value="KAL2062283.1"/>
    <property type="molecule type" value="Genomic_DNA"/>
</dbReference>
<dbReference type="InterPro" id="IPR013087">
    <property type="entry name" value="Znf_C2H2_type"/>
</dbReference>
<sequence>MPEFIQVTYMCQACFQIFYEKFDERKHYGSSHGDVDILGSYEKGKVRKRKIEGEDEDKAAHMEEGENGDEDDTGGDDGAGGGLGSEGEALDVMYP</sequence>
<gene>
    <name evidence="3" type="ORF">VTL71DRAFT_6549</name>
</gene>
<accession>A0ABR4BXC0</accession>
<evidence type="ECO:0000259" key="2">
    <source>
        <dbReference type="PROSITE" id="PS00028"/>
    </source>
</evidence>
<organism evidence="3 4">
    <name type="scientific">Oculimacula yallundae</name>
    <dbReference type="NCBI Taxonomy" id="86028"/>
    <lineage>
        <taxon>Eukaryota</taxon>
        <taxon>Fungi</taxon>
        <taxon>Dikarya</taxon>
        <taxon>Ascomycota</taxon>
        <taxon>Pezizomycotina</taxon>
        <taxon>Leotiomycetes</taxon>
        <taxon>Helotiales</taxon>
        <taxon>Ploettnerulaceae</taxon>
        <taxon>Oculimacula</taxon>
    </lineage>
</organism>
<proteinExistence type="predicted"/>
<feature type="compositionally biased region" description="Low complexity" evidence="1">
    <location>
        <begin position="86"/>
        <end position="95"/>
    </location>
</feature>
<dbReference type="PROSITE" id="PS00028">
    <property type="entry name" value="ZINC_FINGER_C2H2_1"/>
    <property type="match status" value="1"/>
</dbReference>
<dbReference type="Proteomes" id="UP001595075">
    <property type="component" value="Unassembled WGS sequence"/>
</dbReference>
<evidence type="ECO:0000256" key="1">
    <source>
        <dbReference type="SAM" id="MobiDB-lite"/>
    </source>
</evidence>
<feature type="compositionally biased region" description="Gly residues" evidence="1">
    <location>
        <begin position="76"/>
        <end position="85"/>
    </location>
</feature>
<feature type="region of interest" description="Disordered" evidence="1">
    <location>
        <begin position="46"/>
        <end position="95"/>
    </location>
</feature>
<feature type="compositionally biased region" description="Acidic residues" evidence="1">
    <location>
        <begin position="65"/>
        <end position="75"/>
    </location>
</feature>
<keyword evidence="4" id="KW-1185">Reference proteome</keyword>
<protein>
    <recommendedName>
        <fullName evidence="2">C2H2-type domain-containing protein</fullName>
    </recommendedName>
</protein>
<evidence type="ECO:0000313" key="3">
    <source>
        <dbReference type="EMBL" id="KAL2062283.1"/>
    </source>
</evidence>
<name>A0ABR4BXC0_9HELO</name>
<comment type="caution">
    <text evidence="3">The sequence shown here is derived from an EMBL/GenBank/DDBJ whole genome shotgun (WGS) entry which is preliminary data.</text>
</comment>
<feature type="domain" description="C2H2-type" evidence="2">
    <location>
        <begin position="11"/>
        <end position="32"/>
    </location>
</feature>
<reference evidence="3 4" key="1">
    <citation type="journal article" date="2024" name="Commun. Biol.">
        <title>Comparative genomic analysis of thermophilic fungi reveals convergent evolutionary adaptations and gene losses.</title>
        <authorList>
            <person name="Steindorff A.S."/>
            <person name="Aguilar-Pontes M.V."/>
            <person name="Robinson A.J."/>
            <person name="Andreopoulos B."/>
            <person name="LaButti K."/>
            <person name="Kuo A."/>
            <person name="Mondo S."/>
            <person name="Riley R."/>
            <person name="Otillar R."/>
            <person name="Haridas S."/>
            <person name="Lipzen A."/>
            <person name="Grimwood J."/>
            <person name="Schmutz J."/>
            <person name="Clum A."/>
            <person name="Reid I.D."/>
            <person name="Moisan M.C."/>
            <person name="Butler G."/>
            <person name="Nguyen T.T.M."/>
            <person name="Dewar K."/>
            <person name="Conant G."/>
            <person name="Drula E."/>
            <person name="Henrissat B."/>
            <person name="Hansel C."/>
            <person name="Singer S."/>
            <person name="Hutchinson M.I."/>
            <person name="de Vries R.P."/>
            <person name="Natvig D.O."/>
            <person name="Powell A.J."/>
            <person name="Tsang A."/>
            <person name="Grigoriev I.V."/>
        </authorList>
    </citation>
    <scope>NUCLEOTIDE SEQUENCE [LARGE SCALE GENOMIC DNA]</scope>
    <source>
        <strain evidence="3 4">CBS 494.80</strain>
    </source>
</reference>
<evidence type="ECO:0000313" key="4">
    <source>
        <dbReference type="Proteomes" id="UP001595075"/>
    </source>
</evidence>